<reference evidence="1" key="1">
    <citation type="submission" date="2023-10" db="EMBL/GenBank/DDBJ databases">
        <title>Genome assemblies of two species of porcelain crab, Petrolisthes cinctipes and Petrolisthes manimaculis (Anomura: Porcellanidae).</title>
        <authorList>
            <person name="Angst P."/>
        </authorList>
    </citation>
    <scope>NUCLEOTIDE SEQUENCE</scope>
    <source>
        <strain evidence="1">PB745_01</strain>
        <tissue evidence="1">Gill</tissue>
    </source>
</reference>
<evidence type="ECO:0000313" key="2">
    <source>
        <dbReference type="Proteomes" id="UP001286313"/>
    </source>
</evidence>
<dbReference type="Proteomes" id="UP001286313">
    <property type="component" value="Unassembled WGS sequence"/>
</dbReference>
<organism evidence="1 2">
    <name type="scientific">Petrolisthes cinctipes</name>
    <name type="common">Flat porcelain crab</name>
    <dbReference type="NCBI Taxonomy" id="88211"/>
    <lineage>
        <taxon>Eukaryota</taxon>
        <taxon>Metazoa</taxon>
        <taxon>Ecdysozoa</taxon>
        <taxon>Arthropoda</taxon>
        <taxon>Crustacea</taxon>
        <taxon>Multicrustacea</taxon>
        <taxon>Malacostraca</taxon>
        <taxon>Eumalacostraca</taxon>
        <taxon>Eucarida</taxon>
        <taxon>Decapoda</taxon>
        <taxon>Pleocyemata</taxon>
        <taxon>Anomura</taxon>
        <taxon>Galatheoidea</taxon>
        <taxon>Porcellanidae</taxon>
        <taxon>Petrolisthes</taxon>
    </lineage>
</organism>
<protein>
    <submittedName>
        <fullName evidence="1">Uncharacterized protein</fullName>
    </submittedName>
</protein>
<evidence type="ECO:0000313" key="1">
    <source>
        <dbReference type="EMBL" id="KAK3864637.1"/>
    </source>
</evidence>
<dbReference type="AlphaFoldDB" id="A0AAE1K5D0"/>
<accession>A0AAE1K5D0</accession>
<proteinExistence type="predicted"/>
<keyword evidence="2" id="KW-1185">Reference proteome</keyword>
<gene>
    <name evidence="1" type="ORF">Pcinc_029694</name>
</gene>
<name>A0AAE1K5D0_PETCI</name>
<dbReference type="EMBL" id="JAWQEG010003751">
    <property type="protein sequence ID" value="KAK3864637.1"/>
    <property type="molecule type" value="Genomic_DNA"/>
</dbReference>
<comment type="caution">
    <text evidence="1">The sequence shown here is derived from an EMBL/GenBank/DDBJ whole genome shotgun (WGS) entry which is preliminary data.</text>
</comment>
<sequence length="128" mass="14451">MKDSYEHYHYYDLHHELLFFLVDTGHSSSSLSYSVTSIMPTTFLGYGSRAGSDVARTSTSKDLLRSTVRQRLSVTFQAAVRGETALESVPSLPQVTHSQGVEIGRGRCNIPIRRRLEIAVFWTFQNSH</sequence>